<name>A0A3P3WGJ2_9FLAO</name>
<reference evidence="3 4" key="1">
    <citation type="submission" date="2018-11" db="EMBL/GenBank/DDBJ databases">
        <title>Flavobacterium sp. nov., YIM 102701-2 draft genome.</title>
        <authorList>
            <person name="Li G."/>
            <person name="Jiang Y."/>
        </authorList>
    </citation>
    <scope>NUCLEOTIDE SEQUENCE [LARGE SCALE GENOMIC DNA]</scope>
    <source>
        <strain evidence="3 4">YIM 102701-2</strain>
    </source>
</reference>
<organism evidence="3 4">
    <name type="scientific">Paenimyroides tangerinum</name>
    <dbReference type="NCBI Taxonomy" id="2488728"/>
    <lineage>
        <taxon>Bacteria</taxon>
        <taxon>Pseudomonadati</taxon>
        <taxon>Bacteroidota</taxon>
        <taxon>Flavobacteriia</taxon>
        <taxon>Flavobacteriales</taxon>
        <taxon>Flavobacteriaceae</taxon>
        <taxon>Paenimyroides</taxon>
    </lineage>
</organism>
<dbReference type="SUPFAM" id="SSF53955">
    <property type="entry name" value="Lysozyme-like"/>
    <property type="match status" value="1"/>
</dbReference>
<dbReference type="PANTHER" id="PTHR37423:SF2">
    <property type="entry name" value="MEMBRANE-BOUND LYTIC MUREIN TRANSGLYCOSYLASE C"/>
    <property type="match status" value="1"/>
</dbReference>
<dbReference type="Pfam" id="PF01464">
    <property type="entry name" value="SLT"/>
    <property type="match status" value="1"/>
</dbReference>
<dbReference type="CDD" id="cd16894">
    <property type="entry name" value="MltD-like"/>
    <property type="match status" value="1"/>
</dbReference>
<dbReference type="RefSeq" id="WP_125017162.1">
    <property type="nucleotide sequence ID" value="NZ_RQVQ01000004.1"/>
</dbReference>
<dbReference type="Gene3D" id="1.10.530.10">
    <property type="match status" value="1"/>
</dbReference>
<proteinExistence type="inferred from homology"/>
<dbReference type="PANTHER" id="PTHR37423">
    <property type="entry name" value="SOLUBLE LYTIC MUREIN TRANSGLYCOSYLASE-RELATED"/>
    <property type="match status" value="1"/>
</dbReference>
<keyword evidence="4" id="KW-1185">Reference proteome</keyword>
<sequence length="301" mass="34222">MKKNWIKKSLTVTGIIATGILFSQFTGEGTNYTSVDVKNHVYLPNNMNFCGEKVPMRIIDVKERLDREMTVNINLHSATTLIIKRANRYFPEIEPILKKHGIPDDFKYLAVIESALTNATSSAGAKGFWQFMPETAKEYNLEVTNSIDERYDVVKATEAACQYLKKAHAKFGNWTLVAASYNRGMGGIQKSLDSQGVSDYYDLFLTEETSRYVFRILALKEIMENSGKYGFQLPNDVLYDPIKTKNLPVTENIPDLAKYALDQGINYKILKLHNPWMRDTSLTITPGKSYVIQIPTEGYKR</sequence>
<comment type="similarity">
    <text evidence="1">Belongs to the transglycosylase Slt family.</text>
</comment>
<gene>
    <name evidence="3" type="ORF">EG240_02730</name>
</gene>
<evidence type="ECO:0000259" key="2">
    <source>
        <dbReference type="Pfam" id="PF01464"/>
    </source>
</evidence>
<dbReference type="AlphaFoldDB" id="A0A3P3WGJ2"/>
<dbReference type="Proteomes" id="UP000275719">
    <property type="component" value="Unassembled WGS sequence"/>
</dbReference>
<evidence type="ECO:0000313" key="3">
    <source>
        <dbReference type="EMBL" id="RRJ92719.1"/>
    </source>
</evidence>
<evidence type="ECO:0000256" key="1">
    <source>
        <dbReference type="ARBA" id="ARBA00007734"/>
    </source>
</evidence>
<feature type="domain" description="Transglycosylase SLT" evidence="2">
    <location>
        <begin position="99"/>
        <end position="200"/>
    </location>
</feature>
<dbReference type="OrthoDB" id="9815002at2"/>
<comment type="caution">
    <text evidence="3">The sequence shown here is derived from an EMBL/GenBank/DDBJ whole genome shotgun (WGS) entry which is preliminary data.</text>
</comment>
<dbReference type="InterPro" id="IPR023346">
    <property type="entry name" value="Lysozyme-like_dom_sf"/>
</dbReference>
<dbReference type="EMBL" id="RQVQ01000004">
    <property type="protein sequence ID" value="RRJ92719.1"/>
    <property type="molecule type" value="Genomic_DNA"/>
</dbReference>
<evidence type="ECO:0000313" key="4">
    <source>
        <dbReference type="Proteomes" id="UP000275719"/>
    </source>
</evidence>
<protein>
    <submittedName>
        <fullName evidence="3">Lytic transglycosylase domain-containing protein</fullName>
    </submittedName>
</protein>
<dbReference type="InterPro" id="IPR008258">
    <property type="entry name" value="Transglycosylase_SLT_dom_1"/>
</dbReference>
<accession>A0A3P3WGJ2</accession>